<dbReference type="InterPro" id="IPR002541">
    <property type="entry name" value="Cyt_c_assembly"/>
</dbReference>
<feature type="transmembrane region" description="Helical" evidence="10">
    <location>
        <begin position="249"/>
        <end position="267"/>
    </location>
</feature>
<organism evidence="13 14">
    <name type="scientific">Photobacterium gaetbulicola Gung47</name>
    <dbReference type="NCBI Taxonomy" id="658445"/>
    <lineage>
        <taxon>Bacteria</taxon>
        <taxon>Pseudomonadati</taxon>
        <taxon>Pseudomonadota</taxon>
        <taxon>Gammaproteobacteria</taxon>
        <taxon>Vibrionales</taxon>
        <taxon>Vibrionaceae</taxon>
        <taxon>Photobacterium</taxon>
    </lineage>
</organism>
<dbReference type="PRINTS" id="PR01410">
    <property type="entry name" value="CCBIOGENESIS"/>
</dbReference>
<feature type="transmembrane region" description="Helical" evidence="10">
    <location>
        <begin position="209"/>
        <end position="229"/>
    </location>
</feature>
<evidence type="ECO:0000256" key="10">
    <source>
        <dbReference type="SAM" id="Phobius"/>
    </source>
</evidence>
<comment type="similarity">
    <text evidence="2">Belongs to the CcmF/CycK/Ccl1/NrfE/CcsA family.</text>
</comment>
<dbReference type="NCBIfam" id="TIGR00353">
    <property type="entry name" value="nrfE"/>
    <property type="match status" value="1"/>
</dbReference>
<feature type="transmembrane region" description="Helical" evidence="10">
    <location>
        <begin position="616"/>
        <end position="636"/>
    </location>
</feature>
<dbReference type="GO" id="GO:0017004">
    <property type="term" value="P:cytochrome complex assembly"/>
    <property type="evidence" value="ECO:0007669"/>
    <property type="project" value="UniProtKB-KW"/>
</dbReference>
<feature type="transmembrane region" description="Helical" evidence="10">
    <location>
        <begin position="121"/>
        <end position="142"/>
    </location>
</feature>
<evidence type="ECO:0000313" key="13">
    <source>
        <dbReference type="EMBL" id="AJR09109.1"/>
    </source>
</evidence>
<keyword evidence="7 10" id="KW-1133">Transmembrane helix</keyword>
<dbReference type="PRINTS" id="PR01411">
    <property type="entry name" value="CCMFBIOGNSIS"/>
</dbReference>
<keyword evidence="6" id="KW-0201">Cytochrome c-type biogenesis</keyword>
<comment type="function">
    <text evidence="9">Required for the biogenesis of c-type cytochromes. Possible subunit of a heme lyase.</text>
</comment>
<feature type="transmembrane region" description="Helical" evidence="10">
    <location>
        <begin position="425"/>
        <end position="443"/>
    </location>
</feature>
<reference evidence="13 14" key="1">
    <citation type="submission" date="2013-05" db="EMBL/GenBank/DDBJ databases">
        <title>Complete genome sequence of the lipase-producing bacterium Photobacterium gaetbulicola Gung47.</title>
        <authorList>
            <person name="Kim Y.-O."/>
        </authorList>
    </citation>
    <scope>NUCLEOTIDE SEQUENCE [LARGE SCALE GENOMIC DNA]</scope>
    <source>
        <strain evidence="13 14">Gung47</strain>
    </source>
</reference>
<feature type="transmembrane region" description="Helical" evidence="10">
    <location>
        <begin position="352"/>
        <end position="373"/>
    </location>
</feature>
<sequence>MLPEVGHFSLILGMVFALLGATVPAIGLVRKDSYLTRYAWPLSYGAFAFVGISIVLLGMSFALDDFSVAYVAHHSNTQLPIFFKLAAVWGGHEGSFLFWLFSLTLWSALVARSCRRLDEAFIARVLVTLSGLVFLFSLFVVLTSNPFERLFPIPLEGRDLNPMLQDVGLIFHPPMLYLGYVGFAVSFAFAIAALTGEHGKGDWAKWSRPWTLAAWVFLTGGIALGSWWAYYELGWGGWWFWDPVENASLMPWLTGTALIHSLMITEYRKALSGWSLLLAIATFSLSLLGTFIVRSGVLTSVHAFAVDPTRGVTLLAMLALILIVALSLFAIRSGRYFVAANFGFLSKEAMFMVGNSLFVVSMLTVLLGTFYPLVFQALGLGNISVGAPYFNAMFVPMSFILFLFMGLGVVIRWHKVGLEDVITRALAPMSVSIVMGVALSVLFERGINLTVCLAFITAIWIALSALQAMYIRIHARRAKGMRGVVWKQAAMVIAHIGVSATIIGATLVSHYDQEISSKMGPGDAVSLDEYHFTYQQTDLLVGPNYTAEQAQITVSKDDRLIATIRPERRHYTVRTMNMSEPGIAWFWHGDIYITLGEKLNRTDYAVRIQYKPYVRWLWVGSILMMVGGVIAVGSLAGKRVSHKRHQPKKSETIVIWK</sequence>
<feature type="transmembrane region" description="Helical" evidence="10">
    <location>
        <begin position="449"/>
        <end position="471"/>
    </location>
</feature>
<keyword evidence="5 10" id="KW-0812">Transmembrane</keyword>
<feature type="transmembrane region" description="Helical" evidence="10">
    <location>
        <begin position="6"/>
        <end position="29"/>
    </location>
</feature>
<dbReference type="GO" id="GO:0015232">
    <property type="term" value="F:heme transmembrane transporter activity"/>
    <property type="evidence" value="ECO:0007669"/>
    <property type="project" value="InterPro"/>
</dbReference>
<dbReference type="Pfam" id="PF16327">
    <property type="entry name" value="CcmF_C"/>
    <property type="match status" value="1"/>
</dbReference>
<feature type="transmembrane region" description="Helical" evidence="10">
    <location>
        <begin position="393"/>
        <end position="413"/>
    </location>
</feature>
<name>A0A0C5WVL4_9GAMM</name>
<dbReference type="InterPro" id="IPR003567">
    <property type="entry name" value="Cyt_c_biogenesis"/>
</dbReference>
<feature type="transmembrane region" description="Helical" evidence="10">
    <location>
        <begin position="41"/>
        <end position="61"/>
    </location>
</feature>
<feature type="domain" description="Cytochrome c-type biogenesis protein CcmF C-terminal" evidence="12">
    <location>
        <begin position="315"/>
        <end position="632"/>
    </location>
</feature>
<evidence type="ECO:0000256" key="8">
    <source>
        <dbReference type="ARBA" id="ARBA00023136"/>
    </source>
</evidence>
<dbReference type="Pfam" id="PF01578">
    <property type="entry name" value="Cytochrom_C_asm"/>
    <property type="match status" value="1"/>
</dbReference>
<protein>
    <submittedName>
        <fullName evidence="13">Cytochrome c-type biogenesis protein CcmF</fullName>
    </submittedName>
</protein>
<dbReference type="PANTHER" id="PTHR43653">
    <property type="entry name" value="CYTOCHROME C ASSEMBLY PROTEIN-RELATED"/>
    <property type="match status" value="1"/>
</dbReference>
<dbReference type="PANTHER" id="PTHR43653:SF1">
    <property type="entry name" value="CYTOCHROME C-TYPE BIOGENESIS PROTEIN CCMF"/>
    <property type="match status" value="1"/>
</dbReference>
<evidence type="ECO:0000259" key="11">
    <source>
        <dbReference type="Pfam" id="PF01578"/>
    </source>
</evidence>
<dbReference type="InterPro" id="IPR032523">
    <property type="entry name" value="CcmF_C"/>
</dbReference>
<keyword evidence="8 10" id="KW-0472">Membrane</keyword>
<feature type="transmembrane region" description="Helical" evidence="10">
    <location>
        <begin position="274"/>
        <end position="292"/>
    </location>
</feature>
<evidence type="ECO:0000256" key="7">
    <source>
        <dbReference type="ARBA" id="ARBA00022989"/>
    </source>
</evidence>
<evidence type="ECO:0000256" key="3">
    <source>
        <dbReference type="ARBA" id="ARBA00022475"/>
    </source>
</evidence>
<feature type="transmembrane region" description="Helical" evidence="10">
    <location>
        <begin position="81"/>
        <end position="109"/>
    </location>
</feature>
<evidence type="ECO:0000256" key="2">
    <source>
        <dbReference type="ARBA" id="ARBA00009186"/>
    </source>
</evidence>
<keyword evidence="14" id="KW-1185">Reference proteome</keyword>
<dbReference type="AlphaFoldDB" id="A0A0C5WVL4"/>
<evidence type="ECO:0000256" key="1">
    <source>
        <dbReference type="ARBA" id="ARBA00004429"/>
    </source>
</evidence>
<accession>A0A0C5WVL4</accession>
<dbReference type="HOGENOM" id="CLU_015041_3_0_6"/>
<proteinExistence type="inferred from homology"/>
<comment type="subcellular location">
    <subcellularLocation>
        <location evidence="1">Cell inner membrane</location>
        <topology evidence="1">Multi-pass membrane protein</topology>
    </subcellularLocation>
</comment>
<evidence type="ECO:0000256" key="9">
    <source>
        <dbReference type="ARBA" id="ARBA00037230"/>
    </source>
</evidence>
<keyword evidence="3" id="KW-1003">Cell membrane</keyword>
<evidence type="ECO:0000256" key="6">
    <source>
        <dbReference type="ARBA" id="ARBA00022748"/>
    </source>
</evidence>
<dbReference type="NCBIfam" id="NF007691">
    <property type="entry name" value="PRK10369.1"/>
    <property type="match status" value="1"/>
</dbReference>
<dbReference type="OrthoDB" id="9761451at2"/>
<feature type="domain" description="Cytochrome c assembly protein" evidence="11">
    <location>
        <begin position="89"/>
        <end position="295"/>
    </location>
</feature>
<evidence type="ECO:0000313" key="14">
    <source>
        <dbReference type="Proteomes" id="UP000032303"/>
    </source>
</evidence>
<evidence type="ECO:0000256" key="4">
    <source>
        <dbReference type="ARBA" id="ARBA00022519"/>
    </source>
</evidence>
<feature type="transmembrane region" description="Helical" evidence="10">
    <location>
        <begin position="312"/>
        <end position="331"/>
    </location>
</feature>
<evidence type="ECO:0000259" key="12">
    <source>
        <dbReference type="Pfam" id="PF16327"/>
    </source>
</evidence>
<dbReference type="InterPro" id="IPR003568">
    <property type="entry name" value="Cyt_c_biogenesis_CcmF"/>
</dbReference>
<dbReference type="GO" id="GO:0005886">
    <property type="term" value="C:plasma membrane"/>
    <property type="evidence" value="ECO:0007669"/>
    <property type="project" value="UniProtKB-SubCell"/>
</dbReference>
<dbReference type="EMBL" id="CP005974">
    <property type="protein sequence ID" value="AJR09109.1"/>
    <property type="molecule type" value="Genomic_DNA"/>
</dbReference>
<dbReference type="PATRIC" id="fig|658445.3.peg.4459"/>
<feature type="transmembrane region" description="Helical" evidence="10">
    <location>
        <begin position="177"/>
        <end position="197"/>
    </location>
</feature>
<feature type="transmembrane region" description="Helical" evidence="10">
    <location>
        <begin position="492"/>
        <end position="511"/>
    </location>
</feature>
<gene>
    <name evidence="13" type="ORF">H744_2c2453</name>
</gene>
<dbReference type="KEGG" id="pgb:H744_2c2453"/>
<dbReference type="Proteomes" id="UP000032303">
    <property type="component" value="Chromosome 2"/>
</dbReference>
<keyword evidence="4" id="KW-0997">Cell inner membrane</keyword>
<dbReference type="STRING" id="658445.H744_2c2453"/>
<evidence type="ECO:0000256" key="5">
    <source>
        <dbReference type="ARBA" id="ARBA00022692"/>
    </source>
</evidence>
<dbReference type="GO" id="GO:0020037">
    <property type="term" value="F:heme binding"/>
    <property type="evidence" value="ECO:0007669"/>
    <property type="project" value="InterPro"/>
</dbReference>